<feature type="transmembrane region" description="Helical" evidence="6">
    <location>
        <begin position="214"/>
        <end position="231"/>
    </location>
</feature>
<keyword evidence="3 6" id="KW-0812">Transmembrane</keyword>
<accession>A0A6G0TJZ1</accession>
<organism evidence="7 8">
    <name type="scientific">Aphis glycines</name>
    <name type="common">Soybean aphid</name>
    <dbReference type="NCBI Taxonomy" id="307491"/>
    <lineage>
        <taxon>Eukaryota</taxon>
        <taxon>Metazoa</taxon>
        <taxon>Ecdysozoa</taxon>
        <taxon>Arthropoda</taxon>
        <taxon>Hexapoda</taxon>
        <taxon>Insecta</taxon>
        <taxon>Pterygota</taxon>
        <taxon>Neoptera</taxon>
        <taxon>Paraneoptera</taxon>
        <taxon>Hemiptera</taxon>
        <taxon>Sternorrhyncha</taxon>
        <taxon>Aphidomorpha</taxon>
        <taxon>Aphidoidea</taxon>
        <taxon>Aphididae</taxon>
        <taxon>Aphidini</taxon>
        <taxon>Aphis</taxon>
        <taxon>Aphis</taxon>
    </lineage>
</organism>
<dbReference type="GO" id="GO:0031966">
    <property type="term" value="C:mitochondrial membrane"/>
    <property type="evidence" value="ECO:0007669"/>
    <property type="project" value="TreeGrafter"/>
</dbReference>
<dbReference type="PANTHER" id="PTHR23291">
    <property type="entry name" value="BAX INHIBITOR-RELATED"/>
    <property type="match status" value="1"/>
</dbReference>
<keyword evidence="4 6" id="KW-1133">Transmembrane helix</keyword>
<comment type="caution">
    <text evidence="7">The sequence shown here is derived from an EMBL/GenBank/DDBJ whole genome shotgun (WGS) entry which is preliminary data.</text>
</comment>
<dbReference type="EMBL" id="VYZN01000028">
    <property type="protein sequence ID" value="KAE9534325.1"/>
    <property type="molecule type" value="Genomic_DNA"/>
</dbReference>
<dbReference type="PANTHER" id="PTHR23291:SF32">
    <property type="entry name" value="BAX INHIBITOR 1"/>
    <property type="match status" value="1"/>
</dbReference>
<evidence type="ECO:0000256" key="2">
    <source>
        <dbReference type="ARBA" id="ARBA00010350"/>
    </source>
</evidence>
<feature type="transmembrane region" description="Helical" evidence="6">
    <location>
        <begin position="71"/>
        <end position="91"/>
    </location>
</feature>
<gene>
    <name evidence="7" type="ORF">AGLY_008415</name>
</gene>
<name>A0A6G0TJZ1_APHGL</name>
<protein>
    <recommendedName>
        <fullName evidence="9">Bax inhibitor 1</fullName>
    </recommendedName>
</protein>
<keyword evidence="8" id="KW-1185">Reference proteome</keyword>
<dbReference type="InterPro" id="IPR006214">
    <property type="entry name" value="Bax_inhibitor_1-related"/>
</dbReference>
<comment type="subcellular location">
    <subcellularLocation>
        <location evidence="1">Membrane</location>
        <topology evidence="1">Multi-pass membrane protein</topology>
    </subcellularLocation>
</comment>
<reference evidence="7 8" key="1">
    <citation type="submission" date="2019-08" db="EMBL/GenBank/DDBJ databases">
        <title>The genome of the soybean aphid Biotype 1, its phylome, world population structure and adaptation to the North American continent.</title>
        <authorList>
            <person name="Giordano R."/>
            <person name="Donthu R.K."/>
            <person name="Hernandez A.G."/>
            <person name="Wright C.L."/>
            <person name="Zimin A.V."/>
        </authorList>
    </citation>
    <scope>NUCLEOTIDE SEQUENCE [LARGE SCALE GENOMIC DNA]</scope>
    <source>
        <tissue evidence="7">Whole aphids</tissue>
    </source>
</reference>
<feature type="transmembrane region" description="Helical" evidence="6">
    <location>
        <begin position="185"/>
        <end position="208"/>
    </location>
</feature>
<evidence type="ECO:0000256" key="5">
    <source>
        <dbReference type="ARBA" id="ARBA00023136"/>
    </source>
</evidence>
<evidence type="ECO:0000256" key="1">
    <source>
        <dbReference type="ARBA" id="ARBA00004141"/>
    </source>
</evidence>
<feature type="transmembrane region" description="Helical" evidence="6">
    <location>
        <begin position="157"/>
        <end position="178"/>
    </location>
</feature>
<evidence type="ECO:0008006" key="9">
    <source>
        <dbReference type="Google" id="ProtNLM"/>
    </source>
</evidence>
<comment type="similarity">
    <text evidence="2 6">Belongs to the BI1 family.</text>
</comment>
<feature type="transmembrane region" description="Helical" evidence="6">
    <location>
        <begin position="129"/>
        <end position="151"/>
    </location>
</feature>
<dbReference type="GO" id="GO:2001234">
    <property type="term" value="P:negative regulation of apoptotic signaling pathway"/>
    <property type="evidence" value="ECO:0007669"/>
    <property type="project" value="TreeGrafter"/>
</dbReference>
<dbReference type="AlphaFoldDB" id="A0A6G0TJZ1"/>
<keyword evidence="5 6" id="KW-0472">Membrane</keyword>
<evidence type="ECO:0000313" key="8">
    <source>
        <dbReference type="Proteomes" id="UP000475862"/>
    </source>
</evidence>
<feature type="transmembrane region" description="Helical" evidence="6">
    <location>
        <begin position="97"/>
        <end position="117"/>
    </location>
</feature>
<evidence type="ECO:0000256" key="3">
    <source>
        <dbReference type="ARBA" id="ARBA00022692"/>
    </source>
</evidence>
<dbReference type="Pfam" id="PF01027">
    <property type="entry name" value="Bax1-I"/>
    <property type="match status" value="1"/>
</dbReference>
<dbReference type="GO" id="GO:0034620">
    <property type="term" value="P:cellular response to unfolded protein"/>
    <property type="evidence" value="ECO:0007669"/>
    <property type="project" value="TreeGrafter"/>
</dbReference>
<proteinExistence type="inferred from homology"/>
<evidence type="ECO:0000256" key="4">
    <source>
        <dbReference type="ARBA" id="ARBA00022989"/>
    </source>
</evidence>
<dbReference type="GO" id="GO:0033119">
    <property type="term" value="P:negative regulation of RNA splicing"/>
    <property type="evidence" value="ECO:0007669"/>
    <property type="project" value="TreeGrafter"/>
</dbReference>
<dbReference type="Proteomes" id="UP000475862">
    <property type="component" value="Unassembled WGS sequence"/>
</dbReference>
<evidence type="ECO:0000313" key="7">
    <source>
        <dbReference type="EMBL" id="KAE9534325.1"/>
    </source>
</evidence>
<sequence length="281" mass="31616">MSSTTFRTFARSFGSKMYLCQIKIWKESYKPWLIYFSERLWDNTSEILPLSLDILVNNSIYINEKPVRTHLVNVYACLTVSMIAAAIGAYVHLFTNFLSAGLFTTLGATGLLLALMYTQDNGKNRSLRISYLVGFTFFTGLGIGPVLEYVIHVDPSIIPTAFLASTLVFTSFSLSAIFAERGKWLYLGGTLMSLLSVLMCLSLANLFLGSDLIFKSYLYLGLALMSGFVLYDTQLIMEKRRAGDKDFIAHSVDLFVDFIGIFRRLLIILAQKEQGSKKRKD</sequence>
<dbReference type="OrthoDB" id="1277691at2759"/>
<dbReference type="CDD" id="cd10430">
    <property type="entry name" value="BI-1"/>
    <property type="match status" value="1"/>
</dbReference>
<dbReference type="GO" id="GO:0019899">
    <property type="term" value="F:enzyme binding"/>
    <property type="evidence" value="ECO:0007669"/>
    <property type="project" value="TreeGrafter"/>
</dbReference>
<evidence type="ECO:0000256" key="6">
    <source>
        <dbReference type="RuleBase" id="RU004379"/>
    </source>
</evidence>